<dbReference type="EMBL" id="OZ023703">
    <property type="protein sequence ID" value="CAK9871144.1"/>
    <property type="molecule type" value="Genomic_DNA"/>
</dbReference>
<proteinExistence type="predicted"/>
<protein>
    <submittedName>
        <fullName evidence="1">Uncharacterized protein</fullName>
    </submittedName>
</protein>
<organism evidence="1 2">
    <name type="scientific">Sphagnum jensenii</name>
    <dbReference type="NCBI Taxonomy" id="128206"/>
    <lineage>
        <taxon>Eukaryota</taxon>
        <taxon>Viridiplantae</taxon>
        <taxon>Streptophyta</taxon>
        <taxon>Embryophyta</taxon>
        <taxon>Bryophyta</taxon>
        <taxon>Sphagnophytina</taxon>
        <taxon>Sphagnopsida</taxon>
        <taxon>Sphagnales</taxon>
        <taxon>Sphagnaceae</taxon>
        <taxon>Sphagnum</taxon>
    </lineage>
</organism>
<name>A0ABP1B7J8_9BRYO</name>
<accession>A0ABP1B7J8</accession>
<evidence type="ECO:0000313" key="1">
    <source>
        <dbReference type="EMBL" id="CAK9871144.1"/>
    </source>
</evidence>
<evidence type="ECO:0000313" key="2">
    <source>
        <dbReference type="Proteomes" id="UP001497522"/>
    </source>
</evidence>
<gene>
    <name evidence="1" type="ORF">CSSPJE1EN2_LOCUS13812</name>
</gene>
<sequence length="61" mass="6903">MQALSGLMSCRKVGLRESSSSWRNRSNGRHLLERCAQQENVPEFILKGHGRQSYVPLTCQA</sequence>
<keyword evidence="2" id="KW-1185">Reference proteome</keyword>
<dbReference type="Proteomes" id="UP001497522">
    <property type="component" value="Chromosome 2"/>
</dbReference>
<reference evidence="1 2" key="1">
    <citation type="submission" date="2024-03" db="EMBL/GenBank/DDBJ databases">
        <authorList>
            <consortium name="ELIXIR-Norway"/>
            <consortium name="Elixir Norway"/>
        </authorList>
    </citation>
    <scope>NUCLEOTIDE SEQUENCE [LARGE SCALE GENOMIC DNA]</scope>
</reference>